<sequence>MHLIKVYIFFQQCVIITNHNNNYKYKQTQQVLMLKVFRNCILFKYNLSRSFAFRFCVNLDLECCIYHSSSQGSFIGIKSRNYSHDTLYYLTNFPKIMPIEHFTQIICQKLAVQKQMTRLFVVLCPINSFYYSKLKLVRVFCNISTAISYQLYQNVFSTKDKQEDIKLLEISLIQYQHQRILKIGFNQNLQMLRQGLVQEMGLYNERSYFDQKIDFNQKDRQIQSDRTEKIQIYKQILSLQEGQYELQLLGYQC</sequence>
<evidence type="ECO:0000313" key="1">
    <source>
        <dbReference type="EMBL" id="CAK86146.1"/>
    </source>
</evidence>
<proteinExistence type="predicted"/>
<protein>
    <recommendedName>
        <fullName evidence="3">Transmembrane protein</fullName>
    </recommendedName>
</protein>
<dbReference type="GeneID" id="5039328"/>
<gene>
    <name evidence="1" type="ORF">GSPATT00019839001</name>
</gene>
<accession>A0DSX9</accession>
<keyword evidence="2" id="KW-1185">Reference proteome</keyword>
<organism evidence="1 2">
    <name type="scientific">Paramecium tetraurelia</name>
    <dbReference type="NCBI Taxonomy" id="5888"/>
    <lineage>
        <taxon>Eukaryota</taxon>
        <taxon>Sar</taxon>
        <taxon>Alveolata</taxon>
        <taxon>Ciliophora</taxon>
        <taxon>Intramacronucleata</taxon>
        <taxon>Oligohymenophorea</taxon>
        <taxon>Peniculida</taxon>
        <taxon>Parameciidae</taxon>
        <taxon>Paramecium</taxon>
    </lineage>
</organism>
<evidence type="ECO:0008006" key="3">
    <source>
        <dbReference type="Google" id="ProtNLM"/>
    </source>
</evidence>
<evidence type="ECO:0000313" key="2">
    <source>
        <dbReference type="Proteomes" id="UP000000600"/>
    </source>
</evidence>
<dbReference type="HOGENOM" id="CLU_1100289_0_0_1"/>
<dbReference type="KEGG" id="ptm:GSPATT00019839001"/>
<name>A0DSX9_PARTE</name>
<reference evidence="1 2" key="1">
    <citation type="journal article" date="2006" name="Nature">
        <title>Global trends of whole-genome duplications revealed by the ciliate Paramecium tetraurelia.</title>
        <authorList>
            <consortium name="Genoscope"/>
            <person name="Aury J.-M."/>
            <person name="Jaillon O."/>
            <person name="Duret L."/>
            <person name="Noel B."/>
            <person name="Jubin C."/>
            <person name="Porcel B.M."/>
            <person name="Segurens B."/>
            <person name="Daubin V."/>
            <person name="Anthouard V."/>
            <person name="Aiach N."/>
            <person name="Arnaiz O."/>
            <person name="Billaut A."/>
            <person name="Beisson J."/>
            <person name="Blanc I."/>
            <person name="Bouhouche K."/>
            <person name="Camara F."/>
            <person name="Duharcourt S."/>
            <person name="Guigo R."/>
            <person name="Gogendeau D."/>
            <person name="Katinka M."/>
            <person name="Keller A.-M."/>
            <person name="Kissmehl R."/>
            <person name="Klotz C."/>
            <person name="Koll F."/>
            <person name="Le Moue A."/>
            <person name="Lepere C."/>
            <person name="Malinsky S."/>
            <person name="Nowacki M."/>
            <person name="Nowak J.K."/>
            <person name="Plattner H."/>
            <person name="Poulain J."/>
            <person name="Ruiz F."/>
            <person name="Serrano V."/>
            <person name="Zagulski M."/>
            <person name="Dessen P."/>
            <person name="Betermier M."/>
            <person name="Weissenbach J."/>
            <person name="Scarpelli C."/>
            <person name="Schachter V."/>
            <person name="Sperling L."/>
            <person name="Meyer E."/>
            <person name="Cohen J."/>
            <person name="Wincker P."/>
        </authorList>
    </citation>
    <scope>NUCLEOTIDE SEQUENCE [LARGE SCALE GENOMIC DNA]</scope>
    <source>
        <strain evidence="1 2">Stock d4-2</strain>
    </source>
</reference>
<dbReference type="InParanoid" id="A0DSX9"/>
<dbReference type="EMBL" id="CT868563">
    <property type="protein sequence ID" value="CAK86146.1"/>
    <property type="molecule type" value="Genomic_DNA"/>
</dbReference>
<dbReference type="AlphaFoldDB" id="A0DSX9"/>
<dbReference type="RefSeq" id="XP_001453543.1">
    <property type="nucleotide sequence ID" value="XM_001453506.1"/>
</dbReference>
<dbReference type="Proteomes" id="UP000000600">
    <property type="component" value="Unassembled WGS sequence"/>
</dbReference>